<evidence type="ECO:0000256" key="1">
    <source>
        <dbReference type="SAM" id="MobiDB-lite"/>
    </source>
</evidence>
<feature type="transmembrane region" description="Helical" evidence="2">
    <location>
        <begin position="229"/>
        <end position="249"/>
    </location>
</feature>
<protein>
    <submittedName>
        <fullName evidence="3">Uncharacterized protein</fullName>
    </submittedName>
</protein>
<dbReference type="EMBL" id="FOLE01000004">
    <property type="protein sequence ID" value="SFC32801.1"/>
    <property type="molecule type" value="Genomic_DNA"/>
</dbReference>
<keyword evidence="2" id="KW-0812">Transmembrane</keyword>
<feature type="transmembrane region" description="Helical" evidence="2">
    <location>
        <begin position="50"/>
        <end position="71"/>
    </location>
</feature>
<feature type="region of interest" description="Disordered" evidence="1">
    <location>
        <begin position="147"/>
        <end position="182"/>
    </location>
</feature>
<dbReference type="Proteomes" id="UP000199514">
    <property type="component" value="Unassembled WGS sequence"/>
</dbReference>
<feature type="compositionally biased region" description="Polar residues" evidence="1">
    <location>
        <begin position="153"/>
        <end position="165"/>
    </location>
</feature>
<evidence type="ECO:0000313" key="3">
    <source>
        <dbReference type="EMBL" id="SFC32801.1"/>
    </source>
</evidence>
<feature type="transmembrane region" description="Helical" evidence="2">
    <location>
        <begin position="25"/>
        <end position="44"/>
    </location>
</feature>
<keyword evidence="4" id="KW-1185">Reference proteome</keyword>
<gene>
    <name evidence="3" type="ORF">SAMN05421780_104273</name>
</gene>
<dbReference type="AlphaFoldDB" id="A0A1I1I9V6"/>
<evidence type="ECO:0000313" key="4">
    <source>
        <dbReference type="Proteomes" id="UP000199514"/>
    </source>
</evidence>
<dbReference type="RefSeq" id="WP_091511186.1">
    <property type="nucleotide sequence ID" value="NZ_FOLE01000004.1"/>
</dbReference>
<name>A0A1I1I9V6_9BACT</name>
<keyword evidence="2" id="KW-1133">Transmembrane helix</keyword>
<organism evidence="3 4">
    <name type="scientific">Flexibacter flexilis DSM 6793</name>
    <dbReference type="NCBI Taxonomy" id="927664"/>
    <lineage>
        <taxon>Bacteria</taxon>
        <taxon>Pseudomonadati</taxon>
        <taxon>Bacteroidota</taxon>
        <taxon>Cytophagia</taxon>
        <taxon>Cytophagales</taxon>
        <taxon>Flexibacteraceae</taxon>
        <taxon>Flexibacter</taxon>
    </lineage>
</organism>
<keyword evidence="2" id="KW-0472">Membrane</keyword>
<feature type="transmembrane region" description="Helical" evidence="2">
    <location>
        <begin position="199"/>
        <end position="217"/>
    </location>
</feature>
<reference evidence="3 4" key="1">
    <citation type="submission" date="2016-10" db="EMBL/GenBank/DDBJ databases">
        <authorList>
            <person name="de Groot N.N."/>
        </authorList>
    </citation>
    <scope>NUCLEOTIDE SEQUENCE [LARGE SCALE GENOMIC DNA]</scope>
    <source>
        <strain evidence="3 4">DSM 6793</strain>
    </source>
</reference>
<dbReference type="STRING" id="927664.SAMN05421780_104273"/>
<evidence type="ECO:0000256" key="2">
    <source>
        <dbReference type="SAM" id="Phobius"/>
    </source>
</evidence>
<sequence length="355" mass="39206">MTFKEELVPLSQAEKEALAAQQRKAYIALVAYALVASVGYFFVAGLPVAMFVKGMAAFGLSAVAMALFLWVNKTLADSQQQTKRVVIGQITAIEPHSKGAVWILGEEKIIIGAAHAANFKVGQWACVAILPKSKQILSVTAAEPLATAEPSEANPNATAATQTENPKAAISRHTHTEPLTPTDKDFLEKQKQLILNQNLIAALLWGVLTFFVIKIIVRFLADNSPEGRWAWASDLLPALAAAAALWFSYKQFARKYDPLRKAIRQNKKKVVTTYVAEKQISNKDLEPHYTLQGHLSVYKNYLKIDGNYLNVSENIYQITQPKTAAQLHFASTEHDEPFLLVLDLNGQKKAFFLGK</sequence>
<accession>A0A1I1I9V6</accession>
<proteinExistence type="predicted"/>